<dbReference type="PROSITE" id="PS51149">
    <property type="entry name" value="GLY_RADICAL_2"/>
    <property type="match status" value="1"/>
</dbReference>
<dbReference type="PROSITE" id="PS00850">
    <property type="entry name" value="GLY_RADICAL_1"/>
    <property type="match status" value="1"/>
</dbReference>
<dbReference type="Proteomes" id="UP000031804">
    <property type="component" value="Segment"/>
</dbReference>
<dbReference type="RefSeq" id="YP_009207557.1">
    <property type="nucleotide sequence ID" value="NC_028895.1"/>
</dbReference>
<gene>
    <name evidence="4" type="ORF">SBVP3_0092</name>
</gene>
<dbReference type="GO" id="GO:0008998">
    <property type="term" value="F:ribonucleoside-triphosphate reductase (thioredoxin) activity"/>
    <property type="evidence" value="ECO:0007669"/>
    <property type="project" value="InterPro"/>
</dbReference>
<keyword evidence="5" id="KW-1185">Reference proteome</keyword>
<accession>A0A0B5HAS3</accession>
<evidence type="ECO:0000313" key="4">
    <source>
        <dbReference type="EMBL" id="AJF40859.1"/>
    </source>
</evidence>
<dbReference type="Pfam" id="PF13597">
    <property type="entry name" value="NRDD"/>
    <property type="match status" value="1"/>
</dbReference>
<evidence type="ECO:0000256" key="2">
    <source>
        <dbReference type="PROSITE-ProRule" id="PRU00493"/>
    </source>
</evidence>
<dbReference type="InterPro" id="IPR019777">
    <property type="entry name" value="Form_AcTrfase_GR_CS"/>
</dbReference>
<feature type="modified residue" description="Glycine radical" evidence="2">
    <location>
        <position position="323"/>
    </location>
</feature>
<organism evidence="4 5">
    <name type="scientific">Vibrio phage phi 3</name>
    <dbReference type="NCBI Taxonomy" id="1589298"/>
    <lineage>
        <taxon>Viruses</taxon>
        <taxon>Duplodnaviria</taxon>
        <taxon>Heunggongvirae</taxon>
        <taxon>Uroviricota</taxon>
        <taxon>Caudoviricetes</taxon>
        <taxon>Demerecviridae</taxon>
        <taxon>Ermolyevavirinae</taxon>
        <taxon>Jesfedecavirus</taxon>
        <taxon>Jesfedecavirus phi3</taxon>
    </lineage>
</organism>
<dbReference type="InterPro" id="IPR012833">
    <property type="entry name" value="NrdD"/>
</dbReference>
<dbReference type="GO" id="GO:0009265">
    <property type="term" value="P:2'-deoxyribonucleotide biosynthetic process"/>
    <property type="evidence" value="ECO:0007669"/>
    <property type="project" value="TreeGrafter"/>
</dbReference>
<dbReference type="GO" id="GO:0004748">
    <property type="term" value="F:ribonucleoside-diphosphate reductase activity, thioredoxin disulfide as acceptor"/>
    <property type="evidence" value="ECO:0007669"/>
    <property type="project" value="TreeGrafter"/>
</dbReference>
<dbReference type="Gene3D" id="3.20.70.20">
    <property type="match status" value="1"/>
</dbReference>
<dbReference type="PANTHER" id="PTHR21075">
    <property type="entry name" value="ANAEROBIC RIBONUCLEOSIDE-TRIPHOSPHATE REDUCTASE"/>
    <property type="match status" value="1"/>
</dbReference>
<proteinExistence type="predicted"/>
<feature type="domain" description="Glycine radical" evidence="3">
    <location>
        <begin position="225"/>
        <end position="348"/>
    </location>
</feature>
<dbReference type="NCBIfam" id="TIGR02487">
    <property type="entry name" value="NrdD"/>
    <property type="match status" value="1"/>
</dbReference>
<sequence length="348" mass="39188">MGNTDILNYHKTLEITGGVKAPMGCRSFLSPAYDAEGNEYYAGRNNLGVVSLNIPKYVLEAQGDYDKFWELLDKYCEVAHRALQYRIERLSTVTAKSAPIMYMEGALGLRLKPDDLVLPHLIARGASISLGYIGLEEAANAMLGSLIHTYDAEEKQEFCLDILKFLDAKVREWKEAEGINYSVYGTPSESLCHRFCKAIVREYGEFEGVTDKGYLTNSFHLDVAKKVTPYEKIDFEAQFVPYSAGGHICYGEFPSMINNIEALEDVWNYAYYQVPYYGTNTPIDECFKCGYKGEFLCTSEGFKCPKCGNNDKESCSVTRRVCGYLGNPDARPFNAGKQAEMQKRVKHL</sequence>
<evidence type="ECO:0000259" key="3">
    <source>
        <dbReference type="PROSITE" id="PS51149"/>
    </source>
</evidence>
<dbReference type="InterPro" id="IPR001150">
    <property type="entry name" value="Gly_radical"/>
</dbReference>
<dbReference type="SUPFAM" id="SSF51998">
    <property type="entry name" value="PFL-like glycyl radical enzymes"/>
    <property type="match status" value="1"/>
</dbReference>
<evidence type="ECO:0000256" key="1">
    <source>
        <dbReference type="ARBA" id="ARBA00022818"/>
    </source>
</evidence>
<evidence type="ECO:0000313" key="5">
    <source>
        <dbReference type="Proteomes" id="UP000031804"/>
    </source>
</evidence>
<dbReference type="EMBL" id="KP280063">
    <property type="protein sequence ID" value="AJF40859.1"/>
    <property type="molecule type" value="Genomic_DNA"/>
</dbReference>
<dbReference type="KEGG" id="vg:26634070"/>
<reference evidence="4 5" key="1">
    <citation type="submission" date="2014-12" db="EMBL/GenBank/DDBJ databases">
        <title>Complete genome sequences of three Vibrio cholerae specific bacteriophages.</title>
        <authorList>
            <person name="Bhandare S.G."/>
            <person name="Warry A."/>
            <person name="Emes R.D."/>
            <person name="Hooton S.P.T."/>
            <person name="Barrow P.A."/>
            <person name="Atterbury R.J."/>
        </authorList>
    </citation>
    <scope>NUCLEOTIDE SEQUENCE [LARGE SCALE GENOMIC DNA]</scope>
</reference>
<dbReference type="OrthoDB" id="420at10239"/>
<keyword evidence="1 2" id="KW-0556">Organic radical</keyword>
<dbReference type="GO" id="GO:0006260">
    <property type="term" value="P:DNA replication"/>
    <property type="evidence" value="ECO:0007669"/>
    <property type="project" value="InterPro"/>
</dbReference>
<protein>
    <recommendedName>
        <fullName evidence="3">Glycine radical domain-containing protein</fullName>
    </recommendedName>
</protein>
<dbReference type="PANTHER" id="PTHR21075:SF0">
    <property type="entry name" value="ANAEROBIC RIBONUCLEOSIDE-TRIPHOSPHATE REDUCTASE"/>
    <property type="match status" value="1"/>
</dbReference>
<name>A0A0B5HAS3_9CAUD</name>
<dbReference type="GeneID" id="26634070"/>